<accession>A0ABU3MY83</accession>
<dbReference type="EMBL" id="JALMLT010000001">
    <property type="protein sequence ID" value="MDT8757274.1"/>
    <property type="molecule type" value="Genomic_DNA"/>
</dbReference>
<gene>
    <name evidence="1" type="ORF">MZO42_01060</name>
</gene>
<comment type="caution">
    <text evidence="1">The sequence shown here is derived from an EMBL/GenBank/DDBJ whole genome shotgun (WGS) entry which is preliminary data.</text>
</comment>
<dbReference type="Pfam" id="PF07704">
    <property type="entry name" value="PSK_trans_fac"/>
    <property type="match status" value="1"/>
</dbReference>
<protein>
    <submittedName>
        <fullName evidence="1">Type II toxin-antitoxin system VapB family antitoxin</fullName>
    </submittedName>
</protein>
<name>A0ABU3MY83_9SPHN</name>
<organism evidence="1">
    <name type="scientific">Sphingomonas psychrotolerans</name>
    <dbReference type="NCBI Taxonomy" id="1327635"/>
    <lineage>
        <taxon>Bacteria</taxon>
        <taxon>Pseudomonadati</taxon>
        <taxon>Pseudomonadota</taxon>
        <taxon>Alphaproteobacteria</taxon>
        <taxon>Sphingomonadales</taxon>
        <taxon>Sphingomonadaceae</taxon>
        <taxon>Sphingomonas</taxon>
    </lineage>
</organism>
<proteinExistence type="predicted"/>
<dbReference type="InterPro" id="IPR011660">
    <property type="entry name" value="VapB-like"/>
</dbReference>
<sequence length="92" mass="10441">MGVQLNIKSEEARRLAERLAEATGETITEAVTEALRRRLRGIERDQALDTDAVRARENAFYELIQGSRARWQGAMLSIDHADILYDEDGLPR</sequence>
<reference evidence="1" key="1">
    <citation type="submission" date="2022-04" db="EMBL/GenBank/DDBJ databases">
        <title>Tomato heritable bacteria conferring resistance against bacterial wilt.</title>
        <authorList>
            <person name="Yin J."/>
        </authorList>
    </citation>
    <scope>NUCLEOTIDE SEQUENCE</scope>
    <source>
        <strain evidence="1">Cra20</strain>
    </source>
</reference>
<evidence type="ECO:0000313" key="1">
    <source>
        <dbReference type="EMBL" id="MDT8757274.1"/>
    </source>
</evidence>